<dbReference type="Proteomes" id="UP000054632">
    <property type="component" value="Unassembled WGS sequence"/>
</dbReference>
<reference evidence="5 6" key="1">
    <citation type="submission" date="2015-01" db="EMBL/GenBank/DDBJ databases">
        <title>Evolution of Trichinella species and genotypes.</title>
        <authorList>
            <person name="Korhonen P.K."/>
            <person name="Edoardo P."/>
            <person name="Giuseppe L.R."/>
            <person name="Gasser R.B."/>
        </authorList>
    </citation>
    <scope>NUCLEOTIDE SEQUENCE [LARGE SCALE GENOMIC DNA]</scope>
    <source>
        <strain evidence="2">ISS13</strain>
        <strain evidence="4">ISS176</strain>
        <strain evidence="3">ISS588</strain>
    </source>
</reference>
<comment type="caution">
    <text evidence="4">The sequence shown here is derived from an EMBL/GenBank/DDBJ whole genome shotgun (WGS) entry which is preliminary data.</text>
</comment>
<accession>A0A0V1JZ20</accession>
<evidence type="ECO:0000256" key="1">
    <source>
        <dbReference type="SAM" id="MobiDB-lite"/>
    </source>
</evidence>
<feature type="region of interest" description="Disordered" evidence="1">
    <location>
        <begin position="153"/>
        <end position="172"/>
    </location>
</feature>
<dbReference type="EMBL" id="JYDV01000032">
    <property type="protein sequence ID" value="KRZ39797.1"/>
    <property type="molecule type" value="Genomic_DNA"/>
</dbReference>
<gene>
    <name evidence="2" type="ORF">T4A_8923</name>
    <name evidence="3" type="ORF">T4B_5214</name>
    <name evidence="4" type="ORF">T4C_12375</name>
</gene>
<dbReference type="EMBL" id="JYDR01000024">
    <property type="protein sequence ID" value="KRY74536.1"/>
    <property type="molecule type" value="Genomic_DNA"/>
</dbReference>
<organism evidence="4 7">
    <name type="scientific">Trichinella pseudospiralis</name>
    <name type="common">Parasitic roundworm</name>
    <dbReference type="NCBI Taxonomy" id="6337"/>
    <lineage>
        <taxon>Eukaryota</taxon>
        <taxon>Metazoa</taxon>
        <taxon>Ecdysozoa</taxon>
        <taxon>Nematoda</taxon>
        <taxon>Enoplea</taxon>
        <taxon>Dorylaimia</taxon>
        <taxon>Trichinellida</taxon>
        <taxon>Trichinellidae</taxon>
        <taxon>Trichinella</taxon>
    </lineage>
</organism>
<protein>
    <submittedName>
        <fullName evidence="4">Uncharacterized protein</fullName>
    </submittedName>
</protein>
<keyword evidence="6" id="KW-1185">Reference proteome</keyword>
<sequence>MPQTDNHGELNMQRVDHATDLPDKFKQARRWLTTVERRLKSWNQGNLNYMSAMQHYVENGWQKEHLRPVCGFRLGISPILQFIRMQLKGGSVILCSMKQRTTEESAGGRAETPNQSAGGSYLFSLLPCKGLHVNFQKMHSIAFSKKKIRMTADSYQTRKREGPASPGSSHERRPRKYIYVGNLAISCDSSDEVNNFAAQFDEMMAARGFICSNGPVITSQHSVQYPLTDVPRVQWMFLKNVRDLLEQTRVPSCICGKSQDHILVPLSVQTLMGQFSARGCKAGVVRVKVRKRGALMHLSSLSCVSGTKTTDADRNHALCNTSVGAYGVAVYLCTKNADQSVLVNLVTHKTQVIPVKRLRFLKMVLVSAKIAVRLTHFVLGKLKLDIHSLTYWVYREGVLTSVCDRVLMVGWLQMFGSGITSKASGPSRYETNPSVAAGGGAWLKILTPMKSPFIEENMDTSRGFSKLLRITYVSR</sequence>
<evidence type="ECO:0000313" key="4">
    <source>
        <dbReference type="EMBL" id="KRZ39797.1"/>
    </source>
</evidence>
<dbReference type="Proteomes" id="UP000054826">
    <property type="component" value="Unassembled WGS sequence"/>
</dbReference>
<proteinExistence type="predicted"/>
<evidence type="ECO:0000313" key="2">
    <source>
        <dbReference type="EMBL" id="KRY74536.1"/>
    </source>
</evidence>
<dbReference type="AlphaFoldDB" id="A0A0V1JZ20"/>
<dbReference type="EMBL" id="JYDS01000137">
    <property type="protein sequence ID" value="KRZ23724.1"/>
    <property type="molecule type" value="Genomic_DNA"/>
</dbReference>
<evidence type="ECO:0000313" key="5">
    <source>
        <dbReference type="Proteomes" id="UP000054632"/>
    </source>
</evidence>
<dbReference type="InterPro" id="IPR008042">
    <property type="entry name" value="Retrotrans_Pao"/>
</dbReference>
<evidence type="ECO:0000313" key="7">
    <source>
        <dbReference type="Proteomes" id="UP000054826"/>
    </source>
</evidence>
<dbReference type="Pfam" id="PF05380">
    <property type="entry name" value="Peptidase_A17"/>
    <property type="match status" value="1"/>
</dbReference>
<name>A0A0V1JZ20_TRIPS</name>
<evidence type="ECO:0000313" key="6">
    <source>
        <dbReference type="Proteomes" id="UP000054805"/>
    </source>
</evidence>
<evidence type="ECO:0000313" key="3">
    <source>
        <dbReference type="EMBL" id="KRZ23724.1"/>
    </source>
</evidence>
<dbReference type="Proteomes" id="UP000054805">
    <property type="component" value="Unassembled WGS sequence"/>
</dbReference>